<dbReference type="Proteomes" id="UP000007799">
    <property type="component" value="Unassembled WGS sequence"/>
</dbReference>
<feature type="signal peptide" evidence="3">
    <location>
        <begin position="1"/>
        <end position="19"/>
    </location>
</feature>
<dbReference type="AlphaFoldDB" id="F2U098"/>
<proteinExistence type="predicted"/>
<dbReference type="InParanoid" id="F2U098"/>
<evidence type="ECO:0000256" key="2">
    <source>
        <dbReference type="SAM" id="Phobius"/>
    </source>
</evidence>
<evidence type="ECO:0000313" key="4">
    <source>
        <dbReference type="EMBL" id="EGD80826.1"/>
    </source>
</evidence>
<feature type="chain" id="PRO_5003290136" evidence="3">
    <location>
        <begin position="20"/>
        <end position="332"/>
    </location>
</feature>
<evidence type="ECO:0000256" key="1">
    <source>
        <dbReference type="SAM" id="MobiDB-lite"/>
    </source>
</evidence>
<dbReference type="Pfam" id="PF12098">
    <property type="entry name" value="DUF3574"/>
    <property type="match status" value="1"/>
</dbReference>
<feature type="compositionally biased region" description="Basic and acidic residues" evidence="1">
    <location>
        <begin position="63"/>
        <end position="76"/>
    </location>
</feature>
<dbReference type="RefSeq" id="XP_004997387.1">
    <property type="nucleotide sequence ID" value="XM_004997330.1"/>
</dbReference>
<dbReference type="GeneID" id="16077984"/>
<accession>F2U098</accession>
<dbReference type="KEGG" id="sre:PTSG_01412"/>
<dbReference type="EMBL" id="GL832958">
    <property type="protein sequence ID" value="EGD80826.1"/>
    <property type="molecule type" value="Genomic_DNA"/>
</dbReference>
<sequence length="332" mass="35451">MRCAVVAVAAVMVAVVNNADGVMRAAAAAAADPEQLETTRPEHQELHQWAVFHRPWSCPSRQADGRGSDSDRRSDSQKSGGGGGGGSGGSGRPLPAAGSERPLVAENRGESIPVFAADSSATFTAGTVAWRKTEMLFGLSVQNKHGTTVRNITEAEFERFMALSVLPRFPNGTTVTNATGSYLSRVTHTDVRERSKYLLVYHPDTPVFAERIQAITQDYMRDYQQESVLYTSIPATVCFSDCGCVDLGGRAQSRAQRMPVSLPPSHQQQPLLSGTPASMLVLPGLPAQVVLPALLALTLLNTIAVVYILLNKSQGASRRSKHKAALTPAIAT</sequence>
<protein>
    <submittedName>
        <fullName evidence="4">Uncharacterized protein</fullName>
    </submittedName>
</protein>
<evidence type="ECO:0000256" key="3">
    <source>
        <dbReference type="SAM" id="SignalP"/>
    </source>
</evidence>
<reference evidence="4" key="1">
    <citation type="submission" date="2009-08" db="EMBL/GenBank/DDBJ databases">
        <title>Annotation of Salpingoeca rosetta.</title>
        <authorList>
            <consortium name="The Broad Institute Genome Sequencing Platform"/>
            <person name="Russ C."/>
            <person name="Cuomo C."/>
            <person name="Burger G."/>
            <person name="Gray M.W."/>
            <person name="Holland P.W.H."/>
            <person name="King N."/>
            <person name="Lang F.B.F."/>
            <person name="Roger A.J."/>
            <person name="Ruiz-Trillo I."/>
            <person name="Young S.K."/>
            <person name="Zeng Q."/>
            <person name="Gargeya S."/>
            <person name="Alvarado L."/>
            <person name="Berlin A."/>
            <person name="Chapman S.B."/>
            <person name="Chen Z."/>
            <person name="Freedman E."/>
            <person name="Gellesch M."/>
            <person name="Goldberg J."/>
            <person name="Griggs A."/>
            <person name="Gujja S."/>
            <person name="Heilman E."/>
            <person name="Heiman D."/>
            <person name="Howarth C."/>
            <person name="Mehta T."/>
            <person name="Neiman D."/>
            <person name="Pearson M."/>
            <person name="Roberts A."/>
            <person name="Saif S."/>
            <person name="Shea T."/>
            <person name="Shenoy N."/>
            <person name="Sisk P."/>
            <person name="Stolte C."/>
            <person name="Sykes S."/>
            <person name="White J."/>
            <person name="Yandava C."/>
            <person name="Haas B."/>
            <person name="Nusbaum C."/>
            <person name="Birren B."/>
        </authorList>
    </citation>
    <scope>NUCLEOTIDE SEQUENCE [LARGE SCALE GENOMIC DNA]</scope>
    <source>
        <strain evidence="4">ATCC 50818</strain>
    </source>
</reference>
<feature type="region of interest" description="Disordered" evidence="1">
    <location>
        <begin position="57"/>
        <end position="102"/>
    </location>
</feature>
<gene>
    <name evidence="4" type="ORF">PTSG_01412</name>
</gene>
<feature type="compositionally biased region" description="Gly residues" evidence="1">
    <location>
        <begin position="79"/>
        <end position="91"/>
    </location>
</feature>
<organism evidence="5">
    <name type="scientific">Salpingoeca rosetta (strain ATCC 50818 / BSB-021)</name>
    <dbReference type="NCBI Taxonomy" id="946362"/>
    <lineage>
        <taxon>Eukaryota</taxon>
        <taxon>Choanoflagellata</taxon>
        <taxon>Craspedida</taxon>
        <taxon>Salpingoecidae</taxon>
        <taxon>Salpingoeca</taxon>
    </lineage>
</organism>
<feature type="transmembrane region" description="Helical" evidence="2">
    <location>
        <begin position="289"/>
        <end position="310"/>
    </location>
</feature>
<name>F2U098_SALR5</name>
<keyword evidence="2" id="KW-0812">Transmembrane</keyword>
<keyword evidence="3" id="KW-0732">Signal</keyword>
<evidence type="ECO:0000313" key="5">
    <source>
        <dbReference type="Proteomes" id="UP000007799"/>
    </source>
</evidence>
<keyword evidence="2" id="KW-0472">Membrane</keyword>
<dbReference type="OrthoDB" id="10569520at2759"/>
<dbReference type="InterPro" id="IPR021957">
    <property type="entry name" value="DUF3574"/>
</dbReference>
<keyword evidence="2" id="KW-1133">Transmembrane helix</keyword>
<keyword evidence="5" id="KW-1185">Reference proteome</keyword>